<evidence type="ECO:0000313" key="2">
    <source>
        <dbReference type="EMBL" id="PXX06894.1"/>
    </source>
</evidence>
<dbReference type="EMBL" id="QJJU01000012">
    <property type="protein sequence ID" value="PXX06894.1"/>
    <property type="molecule type" value="Genomic_DNA"/>
</dbReference>
<keyword evidence="1" id="KW-0175">Coiled coil</keyword>
<gene>
    <name evidence="2" type="ORF">C8E89_112104</name>
</gene>
<protein>
    <submittedName>
        <fullName evidence="2">Uncharacterized protein</fullName>
    </submittedName>
</protein>
<reference evidence="2 3" key="2">
    <citation type="submission" date="2018-06" db="EMBL/GenBank/DDBJ databases">
        <title>Sequencing of bacterial isolates from soil warming experiment in Harvard Forest, Massachusetts, USA.</title>
        <authorList>
            <person name="Deangelis K.PhD."/>
        </authorList>
    </citation>
    <scope>NUCLEOTIDE SEQUENCE [LARGE SCALE GENOMIC DNA]</scope>
    <source>
        <strain evidence="2 3">GAS496</strain>
    </source>
</reference>
<sequence>MFDAVLQGEIAELEELVASMEQRWLRRCERGIDDERRPPESILRMRGRVAEAQRLLDALQDRFPTE</sequence>
<evidence type="ECO:0000256" key="1">
    <source>
        <dbReference type="SAM" id="Coils"/>
    </source>
</evidence>
<feature type="coiled-coil region" evidence="1">
    <location>
        <begin position="3"/>
        <end position="62"/>
    </location>
</feature>
<keyword evidence="3" id="KW-1185">Reference proteome</keyword>
<accession>A0A318HE49</accession>
<dbReference type="Proteomes" id="UP000247781">
    <property type="component" value="Unassembled WGS sequence"/>
</dbReference>
<comment type="caution">
    <text evidence="2">The sequence shown here is derived from an EMBL/GenBank/DDBJ whole genome shotgun (WGS) entry which is preliminary data.</text>
</comment>
<dbReference type="AlphaFoldDB" id="A0A318HE49"/>
<evidence type="ECO:0000313" key="3">
    <source>
        <dbReference type="Proteomes" id="UP000247781"/>
    </source>
</evidence>
<name>A0A318HE49_9MYCO</name>
<organism evidence="2 3">
    <name type="scientific">Mycolicibacterium moriokaense</name>
    <dbReference type="NCBI Taxonomy" id="39691"/>
    <lineage>
        <taxon>Bacteria</taxon>
        <taxon>Bacillati</taxon>
        <taxon>Actinomycetota</taxon>
        <taxon>Actinomycetes</taxon>
        <taxon>Mycobacteriales</taxon>
        <taxon>Mycobacteriaceae</taxon>
        <taxon>Mycolicibacterium</taxon>
    </lineage>
</organism>
<reference evidence="3" key="1">
    <citation type="submission" date="2018-05" db="EMBL/GenBank/DDBJ databases">
        <authorList>
            <person name="Deangelis K."/>
            <person name="Huntemann M."/>
            <person name="Clum A."/>
            <person name="Pillay M."/>
            <person name="Palaniappan K."/>
            <person name="Varghese N."/>
            <person name="Mikhailova N."/>
            <person name="Stamatis D."/>
            <person name="Reddy T."/>
            <person name="Daum C."/>
            <person name="Shapiro N."/>
            <person name="Ivanova N."/>
            <person name="Kyrpides N."/>
            <person name="Woyke T."/>
        </authorList>
    </citation>
    <scope>NUCLEOTIDE SEQUENCE [LARGE SCALE GENOMIC DNA]</scope>
    <source>
        <strain evidence="3">GAS496</strain>
    </source>
</reference>
<proteinExistence type="predicted"/>